<comment type="caution">
    <text evidence="11">The sequence shown here is derived from an EMBL/GenBank/DDBJ whole genome shotgun (WGS) entry which is preliminary data.</text>
</comment>
<reference evidence="11 12" key="1">
    <citation type="submission" date="2023-08" db="EMBL/GenBank/DDBJ databases">
        <title>genomic of DY56.</title>
        <authorList>
            <person name="Wang Y."/>
        </authorList>
    </citation>
    <scope>NUCLEOTIDE SEQUENCE [LARGE SCALE GENOMIC DNA]</scope>
    <source>
        <strain evidence="11 12">DY56-A-20</strain>
    </source>
</reference>
<feature type="site" description="Transition state stabilizer" evidence="9">
    <location>
        <position position="36"/>
    </location>
</feature>
<dbReference type="Gene3D" id="3.40.1160.10">
    <property type="entry name" value="Acetylglutamate kinase-like"/>
    <property type="match status" value="1"/>
</dbReference>
<keyword evidence="7 9" id="KW-0067">ATP-binding</keyword>
<dbReference type="EMBL" id="JAVAIL010000001">
    <property type="protein sequence ID" value="MDP4538317.1"/>
    <property type="molecule type" value="Genomic_DNA"/>
</dbReference>
<keyword evidence="3 9" id="KW-0028">Amino-acid biosynthesis</keyword>
<dbReference type="PANTHER" id="PTHR23342:SF0">
    <property type="entry name" value="N-ACETYLGLUTAMATE SYNTHASE, MITOCHONDRIAL"/>
    <property type="match status" value="1"/>
</dbReference>
<comment type="subcellular location">
    <subcellularLocation>
        <location evidence="9">Cytoplasm</location>
    </subcellularLocation>
</comment>
<dbReference type="GO" id="GO:0003991">
    <property type="term" value="F:acetylglutamate kinase activity"/>
    <property type="evidence" value="ECO:0007669"/>
    <property type="project" value="UniProtKB-EC"/>
</dbReference>
<evidence type="ECO:0000256" key="3">
    <source>
        <dbReference type="ARBA" id="ARBA00022605"/>
    </source>
</evidence>
<evidence type="ECO:0000313" key="11">
    <source>
        <dbReference type="EMBL" id="MDP4538317.1"/>
    </source>
</evidence>
<feature type="binding site" evidence="9">
    <location>
        <begin position="71"/>
        <end position="72"/>
    </location>
    <ligand>
        <name>substrate</name>
    </ligand>
</feature>
<comment type="catalytic activity">
    <reaction evidence="8 9">
        <text>N-acetyl-L-glutamate + ATP = N-acetyl-L-glutamyl 5-phosphate + ADP</text>
        <dbReference type="Rhea" id="RHEA:14629"/>
        <dbReference type="ChEBI" id="CHEBI:30616"/>
        <dbReference type="ChEBI" id="CHEBI:44337"/>
        <dbReference type="ChEBI" id="CHEBI:57936"/>
        <dbReference type="ChEBI" id="CHEBI:456216"/>
        <dbReference type="EC" id="2.7.2.8"/>
    </reaction>
</comment>
<dbReference type="SUPFAM" id="SSF53633">
    <property type="entry name" value="Carbamate kinase-like"/>
    <property type="match status" value="1"/>
</dbReference>
<keyword evidence="2 9" id="KW-0055">Arginine biosynthesis</keyword>
<feature type="binding site" evidence="9">
    <location>
        <position position="93"/>
    </location>
    <ligand>
        <name>substrate</name>
    </ligand>
</feature>
<keyword evidence="12" id="KW-1185">Reference proteome</keyword>
<keyword evidence="6 9" id="KW-0418">Kinase</keyword>
<keyword evidence="4 9" id="KW-0808">Transferase</keyword>
<organism evidence="11 12">
    <name type="scientific">Qipengyuania benthica</name>
    <dbReference type="NCBI Taxonomy" id="3067651"/>
    <lineage>
        <taxon>Bacteria</taxon>
        <taxon>Pseudomonadati</taxon>
        <taxon>Pseudomonadota</taxon>
        <taxon>Alphaproteobacteria</taxon>
        <taxon>Sphingomonadales</taxon>
        <taxon>Erythrobacteraceae</taxon>
        <taxon>Qipengyuania</taxon>
    </lineage>
</organism>
<comment type="pathway">
    <text evidence="1 9">Amino-acid biosynthesis; L-arginine biosynthesis; N(2)-acetyl-L-ornithine from L-glutamate: step 2/4.</text>
</comment>
<dbReference type="PRINTS" id="PR00474">
    <property type="entry name" value="GLU5KINASE"/>
</dbReference>
<dbReference type="InterPro" id="IPR001057">
    <property type="entry name" value="Glu/AcGlu_kinase"/>
</dbReference>
<dbReference type="EC" id="2.7.2.8" evidence="9"/>
<dbReference type="InterPro" id="IPR001048">
    <property type="entry name" value="Asp/Glu/Uridylate_kinase"/>
</dbReference>
<dbReference type="Pfam" id="PF00696">
    <property type="entry name" value="AA_kinase"/>
    <property type="match status" value="1"/>
</dbReference>
<feature type="domain" description="Aspartate/glutamate/uridylate kinase" evidence="10">
    <location>
        <begin position="32"/>
        <end position="275"/>
    </location>
</feature>
<feature type="site" description="Transition state stabilizer" evidence="9">
    <location>
        <position position="258"/>
    </location>
</feature>
<dbReference type="CDD" id="cd04250">
    <property type="entry name" value="AAK_NAGK-C"/>
    <property type="match status" value="1"/>
</dbReference>
<accession>A0ABT9H4S0</accession>
<dbReference type="InterPro" id="IPR037528">
    <property type="entry name" value="ArgB"/>
</dbReference>
<evidence type="ECO:0000256" key="5">
    <source>
        <dbReference type="ARBA" id="ARBA00022741"/>
    </source>
</evidence>
<evidence type="ECO:0000256" key="9">
    <source>
        <dbReference type="HAMAP-Rule" id="MF_00082"/>
    </source>
</evidence>
<evidence type="ECO:0000256" key="8">
    <source>
        <dbReference type="ARBA" id="ARBA00048141"/>
    </source>
</evidence>
<dbReference type="InterPro" id="IPR004662">
    <property type="entry name" value="AcgluKinase_fam"/>
</dbReference>
<evidence type="ECO:0000256" key="4">
    <source>
        <dbReference type="ARBA" id="ARBA00022679"/>
    </source>
</evidence>
<dbReference type="PIRSF" id="PIRSF000728">
    <property type="entry name" value="NAGK"/>
    <property type="match status" value="1"/>
</dbReference>
<gene>
    <name evidence="9 11" type="primary">argB</name>
    <name evidence="11" type="ORF">Q9K01_01570</name>
</gene>
<proteinExistence type="inferred from homology"/>
<sequence>MSEGETNTTGLHAKAEVLIEALPYFQRYAGRTFVVKYGGHAMGDEKAAREFASDIVLLKAVGINPVVVHGGGPQIGAMLEKLGVESSFVDGLRVTDKATAEIAEMVLSGAINKQLVGWIAGAGGRAIGLSGKDGNLVTATKLTRTRKDPGSLIEQALDLGFVGSPTHVDTTVIDTVSASGMIPIVAPIGAGEDGHTYNINADTFAGALAAALGAARLFLLTDVAGVLDKQGALLSDLTPADIARLRADGTISGGMIPKLETCVHAVEAGCEAAVVLDGRVPHAMLLEFFTASGAGTLIRTAANGGGAGQEGRT</sequence>
<feature type="binding site" evidence="9">
    <location>
        <position position="198"/>
    </location>
    <ligand>
        <name>substrate</name>
    </ligand>
</feature>
<dbReference type="Proteomes" id="UP001235664">
    <property type="component" value="Unassembled WGS sequence"/>
</dbReference>
<evidence type="ECO:0000313" key="12">
    <source>
        <dbReference type="Proteomes" id="UP001235664"/>
    </source>
</evidence>
<evidence type="ECO:0000259" key="10">
    <source>
        <dbReference type="Pfam" id="PF00696"/>
    </source>
</evidence>
<evidence type="ECO:0000256" key="6">
    <source>
        <dbReference type="ARBA" id="ARBA00022777"/>
    </source>
</evidence>
<protein>
    <recommendedName>
        <fullName evidence="9">Acetylglutamate kinase</fullName>
        <ecNumber evidence="9">2.7.2.8</ecNumber>
    </recommendedName>
    <alternativeName>
        <fullName evidence="9">N-acetyl-L-glutamate 5-phosphotransferase</fullName>
    </alternativeName>
    <alternativeName>
        <fullName evidence="9">NAG kinase</fullName>
        <shortName evidence="9">NAGK</shortName>
    </alternativeName>
</protein>
<name>A0ABT9H4S0_9SPHN</name>
<dbReference type="NCBIfam" id="TIGR00761">
    <property type="entry name" value="argB"/>
    <property type="match status" value="1"/>
</dbReference>
<dbReference type="PANTHER" id="PTHR23342">
    <property type="entry name" value="N-ACETYLGLUTAMATE SYNTHASE"/>
    <property type="match status" value="1"/>
</dbReference>
<evidence type="ECO:0000256" key="7">
    <source>
        <dbReference type="ARBA" id="ARBA00022840"/>
    </source>
</evidence>
<dbReference type="InterPro" id="IPR041727">
    <property type="entry name" value="NAGK-C"/>
</dbReference>
<evidence type="ECO:0000256" key="1">
    <source>
        <dbReference type="ARBA" id="ARBA00004828"/>
    </source>
</evidence>
<dbReference type="InterPro" id="IPR036393">
    <property type="entry name" value="AceGlu_kinase-like_sf"/>
</dbReference>
<keyword evidence="5 9" id="KW-0547">Nucleotide-binding</keyword>
<keyword evidence="9" id="KW-0963">Cytoplasm</keyword>
<evidence type="ECO:0000256" key="2">
    <source>
        <dbReference type="ARBA" id="ARBA00022571"/>
    </source>
</evidence>
<comment type="similarity">
    <text evidence="9">Belongs to the acetylglutamate kinase family. ArgB subfamily.</text>
</comment>
<dbReference type="HAMAP" id="MF_00082">
    <property type="entry name" value="ArgB"/>
    <property type="match status" value="1"/>
</dbReference>
<comment type="function">
    <text evidence="9">Catalyzes the ATP-dependent phosphorylation of N-acetyl-L-glutamate.</text>
</comment>
<dbReference type="RefSeq" id="WP_305928458.1">
    <property type="nucleotide sequence ID" value="NZ_JAVAIL010000001.1"/>
</dbReference>